<accession>A0A9Q1GTN9</accession>
<evidence type="ECO:0000313" key="2">
    <source>
        <dbReference type="Proteomes" id="UP001153076"/>
    </source>
</evidence>
<gene>
    <name evidence="1" type="ORF">Cgig2_030891</name>
</gene>
<keyword evidence="2" id="KW-1185">Reference proteome</keyword>
<organism evidence="1 2">
    <name type="scientific">Carnegiea gigantea</name>
    <dbReference type="NCBI Taxonomy" id="171969"/>
    <lineage>
        <taxon>Eukaryota</taxon>
        <taxon>Viridiplantae</taxon>
        <taxon>Streptophyta</taxon>
        <taxon>Embryophyta</taxon>
        <taxon>Tracheophyta</taxon>
        <taxon>Spermatophyta</taxon>
        <taxon>Magnoliopsida</taxon>
        <taxon>eudicotyledons</taxon>
        <taxon>Gunneridae</taxon>
        <taxon>Pentapetalae</taxon>
        <taxon>Caryophyllales</taxon>
        <taxon>Cactineae</taxon>
        <taxon>Cactaceae</taxon>
        <taxon>Cactoideae</taxon>
        <taxon>Echinocereeae</taxon>
        <taxon>Carnegiea</taxon>
    </lineage>
</organism>
<comment type="caution">
    <text evidence="1">The sequence shown here is derived from an EMBL/GenBank/DDBJ whole genome shotgun (WGS) entry which is preliminary data.</text>
</comment>
<sequence>MDQVNHVLLVAEDILVLNVQLVEMVENRLKHRGTRGSRSGSRNSARWARVGADRSASSSTWTLRDVLDIIITTIITNHIRFAPKLTIHVIIINQVRGLINASRLVQDAQSGNLGAIAQNFCQSCDDTTIANNHLSGFIVLIEVVGYEGTNIDGLSIQCRPKHEELTGSNPILAISSGKYMVCSEALKVMKHRITDPRSIGGSCLVPTPWTCKGTPKVLRVILRMCRGGGPRRWQLQQLIEPYKVHFMGLVKQSKADISSNFIKFTVEAHDRASHRAYLRALTHGCASLLHDRASTDCWHASKKFQFSLQEAPKHAPLPLFHPVLGP</sequence>
<evidence type="ECO:0000313" key="1">
    <source>
        <dbReference type="EMBL" id="KAJ8424935.1"/>
    </source>
</evidence>
<proteinExistence type="predicted"/>
<dbReference type="EMBL" id="JAKOGI010001578">
    <property type="protein sequence ID" value="KAJ8424935.1"/>
    <property type="molecule type" value="Genomic_DNA"/>
</dbReference>
<name>A0A9Q1GTN9_9CARY</name>
<dbReference type="Proteomes" id="UP001153076">
    <property type="component" value="Unassembled WGS sequence"/>
</dbReference>
<reference evidence="1" key="1">
    <citation type="submission" date="2022-04" db="EMBL/GenBank/DDBJ databases">
        <title>Carnegiea gigantea Genome sequencing and assembly v2.</title>
        <authorList>
            <person name="Copetti D."/>
            <person name="Sanderson M.J."/>
            <person name="Burquez A."/>
            <person name="Wojciechowski M.F."/>
        </authorList>
    </citation>
    <scope>NUCLEOTIDE SEQUENCE</scope>
    <source>
        <strain evidence="1">SGP5-SGP5p</strain>
        <tissue evidence="1">Aerial part</tissue>
    </source>
</reference>
<dbReference type="AlphaFoldDB" id="A0A9Q1GTN9"/>
<protein>
    <submittedName>
        <fullName evidence="1">Uncharacterized protein</fullName>
    </submittedName>
</protein>